<dbReference type="AlphaFoldDB" id="A0A6N1AKF6"/>
<dbReference type="Proteomes" id="UP000509702">
    <property type="component" value="Chromosome"/>
</dbReference>
<organism evidence="1 2">
    <name type="scientific">Azospirillum oryzae</name>
    <dbReference type="NCBI Taxonomy" id="286727"/>
    <lineage>
        <taxon>Bacteria</taxon>
        <taxon>Pseudomonadati</taxon>
        <taxon>Pseudomonadota</taxon>
        <taxon>Alphaproteobacteria</taxon>
        <taxon>Rhodospirillales</taxon>
        <taxon>Azospirillaceae</taxon>
        <taxon>Azospirillum</taxon>
    </lineage>
</organism>
<evidence type="ECO:0000313" key="2">
    <source>
        <dbReference type="Proteomes" id="UP000509702"/>
    </source>
</evidence>
<name>A0A6N1AKF6_9PROT</name>
<sequence>MALVVFIEEQRPGNIAPAQPTGRQQLPTRPQRAELALSMPMPATFATTRKRAGP</sequence>
<reference evidence="1 2" key="1">
    <citation type="submission" date="2020-06" db="EMBL/GenBank/DDBJ databases">
        <title>Complete genome of Azosprillum oryzae KACC14407.</title>
        <authorList>
            <person name="Kim M."/>
            <person name="Park Y.-J."/>
            <person name="Shin J.-H."/>
        </authorList>
    </citation>
    <scope>NUCLEOTIDE SEQUENCE [LARGE SCALE GENOMIC DNA]</scope>
    <source>
        <strain evidence="1 2">KACC 14407</strain>
    </source>
</reference>
<dbReference type="EMBL" id="CP054619">
    <property type="protein sequence ID" value="QKS51819.1"/>
    <property type="molecule type" value="Genomic_DNA"/>
</dbReference>
<proteinExistence type="predicted"/>
<evidence type="ECO:0000313" key="1">
    <source>
        <dbReference type="EMBL" id="QKS51819.1"/>
    </source>
</evidence>
<keyword evidence="2" id="KW-1185">Reference proteome</keyword>
<dbReference type="KEGG" id="aoz:HUE56_15325"/>
<protein>
    <submittedName>
        <fullName evidence="1">Uncharacterized protein</fullName>
    </submittedName>
</protein>
<accession>A0A6N1AKF6</accession>
<gene>
    <name evidence="1" type="ORF">HUE56_15325</name>
</gene>